<evidence type="ECO:0000256" key="1">
    <source>
        <dbReference type="ARBA" id="ARBA00022980"/>
    </source>
</evidence>
<dbReference type="GO" id="GO:0006412">
    <property type="term" value="P:translation"/>
    <property type="evidence" value="ECO:0007669"/>
    <property type="project" value="InterPro"/>
</dbReference>
<dbReference type="SUPFAM" id="SSF54189">
    <property type="entry name" value="Ribosomal proteins S24e, L23 and L15e"/>
    <property type="match status" value="1"/>
</dbReference>
<sequence>MARQCMVFGVRRGRTPPRAPSRCQPLTSVARDVVRPPPRTGVAELKERLAKMYKVKDPNTIFVFKFRTSSTGSGLIYDNLYSKKFEPKYCLMRRKFAQWRKRFKSMDLHPTKPWLFTLFVQKESVLDREDAYLAQVVFEHMQLDDNEVVLGGGQDAMNVTMIDCRVGKFEAKFYHKARAMTPESEVKCHATVFSGWFTERPSRCFPLG</sequence>
<evidence type="ECO:0000313" key="4">
    <source>
        <dbReference type="Proteomes" id="UP000007305"/>
    </source>
</evidence>
<dbReference type="InterPro" id="IPR012678">
    <property type="entry name" value="Ribosomal_uL23/eL15/eS24_sf"/>
</dbReference>
<keyword evidence="5" id="KW-1267">Proteomics identification</keyword>
<reference evidence="4" key="1">
    <citation type="journal article" date="2009" name="Science">
        <title>The B73 maize genome: complexity, diversity, and dynamics.</title>
        <authorList>
            <person name="Schnable P.S."/>
            <person name="Ware D."/>
            <person name="Fulton R.S."/>
            <person name="Stein J.C."/>
            <person name="Wei F."/>
            <person name="Pasternak S."/>
            <person name="Liang C."/>
            <person name="Zhang J."/>
            <person name="Fulton L."/>
            <person name="Graves T.A."/>
            <person name="Minx P."/>
            <person name="Reily A.D."/>
            <person name="Courtney L."/>
            <person name="Kruchowski S.S."/>
            <person name="Tomlinson C."/>
            <person name="Strong C."/>
            <person name="Delehaunty K."/>
            <person name="Fronick C."/>
            <person name="Courtney B."/>
            <person name="Rock S.M."/>
            <person name="Belter E."/>
            <person name="Du F."/>
            <person name="Kim K."/>
            <person name="Abbott R.M."/>
            <person name="Cotton M."/>
            <person name="Levy A."/>
            <person name="Marchetto P."/>
            <person name="Ochoa K."/>
            <person name="Jackson S.M."/>
            <person name="Gillam B."/>
            <person name="Chen W."/>
            <person name="Yan L."/>
            <person name="Higginbotham J."/>
            <person name="Cardenas M."/>
            <person name="Waligorski J."/>
            <person name="Applebaum E."/>
            <person name="Phelps L."/>
            <person name="Falcone J."/>
            <person name="Kanchi K."/>
            <person name="Thane T."/>
            <person name="Scimone A."/>
            <person name="Thane N."/>
            <person name="Henke J."/>
            <person name="Wang T."/>
            <person name="Ruppert J."/>
            <person name="Shah N."/>
            <person name="Rotter K."/>
            <person name="Hodges J."/>
            <person name="Ingenthron E."/>
            <person name="Cordes M."/>
            <person name="Kohlberg S."/>
            <person name="Sgro J."/>
            <person name="Delgado B."/>
            <person name="Mead K."/>
            <person name="Chinwalla A."/>
            <person name="Leonard S."/>
            <person name="Crouse K."/>
            <person name="Collura K."/>
            <person name="Kudrna D."/>
            <person name="Currie J."/>
            <person name="He R."/>
            <person name="Angelova A."/>
            <person name="Rajasekar S."/>
            <person name="Mueller T."/>
            <person name="Lomeli R."/>
            <person name="Scara G."/>
            <person name="Ko A."/>
            <person name="Delaney K."/>
            <person name="Wissotski M."/>
            <person name="Lopez G."/>
            <person name="Campos D."/>
            <person name="Braidotti M."/>
            <person name="Ashley E."/>
            <person name="Golser W."/>
            <person name="Kim H."/>
            <person name="Lee S."/>
            <person name="Lin J."/>
            <person name="Dujmic Z."/>
            <person name="Kim W."/>
            <person name="Talag J."/>
            <person name="Zuccolo A."/>
            <person name="Fan C."/>
            <person name="Sebastian A."/>
            <person name="Kramer M."/>
            <person name="Spiegel L."/>
            <person name="Nascimento L."/>
            <person name="Zutavern T."/>
            <person name="Miller B."/>
            <person name="Ambroise C."/>
            <person name="Muller S."/>
            <person name="Spooner W."/>
            <person name="Narechania A."/>
            <person name="Ren L."/>
            <person name="Wei S."/>
            <person name="Kumari S."/>
            <person name="Faga B."/>
            <person name="Levy M.J."/>
            <person name="McMahan L."/>
            <person name="Van Buren P."/>
            <person name="Vaughn M.W."/>
            <person name="Ying K."/>
            <person name="Yeh C.-T."/>
            <person name="Emrich S.J."/>
            <person name="Jia Y."/>
            <person name="Kalyanaraman A."/>
            <person name="Hsia A.-P."/>
            <person name="Barbazuk W.B."/>
            <person name="Baucom R.S."/>
            <person name="Brutnell T.P."/>
            <person name="Carpita N.C."/>
            <person name="Chaparro C."/>
            <person name="Chia J.-M."/>
            <person name="Deragon J.-M."/>
            <person name="Estill J.C."/>
            <person name="Fu Y."/>
            <person name="Jeddeloh J.A."/>
            <person name="Han Y."/>
            <person name="Lee H."/>
            <person name="Li P."/>
            <person name="Lisch D.R."/>
            <person name="Liu S."/>
            <person name="Liu Z."/>
            <person name="Nagel D.H."/>
            <person name="McCann M.C."/>
            <person name="SanMiguel P."/>
            <person name="Myers A.M."/>
            <person name="Nettleton D."/>
            <person name="Nguyen J."/>
            <person name="Penning B.W."/>
            <person name="Ponnala L."/>
            <person name="Schneider K.L."/>
            <person name="Schwartz D.C."/>
            <person name="Sharma A."/>
            <person name="Soderlund C."/>
            <person name="Springer N.M."/>
            <person name="Sun Q."/>
            <person name="Wang H."/>
            <person name="Waterman M."/>
            <person name="Westerman R."/>
            <person name="Wolfgruber T.K."/>
            <person name="Yang L."/>
            <person name="Yu Y."/>
            <person name="Zhang L."/>
            <person name="Zhou S."/>
            <person name="Zhu Q."/>
            <person name="Bennetzen J.L."/>
            <person name="Dawe R.K."/>
            <person name="Jiang J."/>
            <person name="Jiang N."/>
            <person name="Presting G.G."/>
            <person name="Wessler S.R."/>
            <person name="Aluru S."/>
            <person name="Martienssen R.A."/>
            <person name="Clifton S.W."/>
            <person name="McCombie W.R."/>
            <person name="Wing R.A."/>
            <person name="Wilson R.K."/>
        </authorList>
    </citation>
    <scope>NUCLEOTIDE SEQUENCE [LARGE SCALE GENOMIC DNA]</scope>
    <source>
        <strain evidence="4">cv. B73</strain>
    </source>
</reference>
<protein>
    <submittedName>
        <fullName evidence="3">Uncharacterized protein</fullName>
    </submittedName>
</protein>
<dbReference type="Pfam" id="PF01282">
    <property type="entry name" value="Ribosomal_S24e"/>
    <property type="match status" value="1"/>
</dbReference>
<dbReference type="Gene3D" id="3.30.70.3370">
    <property type="match status" value="1"/>
</dbReference>
<dbReference type="GO" id="GO:0003735">
    <property type="term" value="F:structural constituent of ribosome"/>
    <property type="evidence" value="ECO:0007669"/>
    <property type="project" value="InterPro"/>
</dbReference>
<dbReference type="EnsemblPlants" id="Zm00001eb380710_T001">
    <property type="protein sequence ID" value="Zm00001eb380710_P001"/>
    <property type="gene ID" value="Zm00001eb380710"/>
</dbReference>
<keyword evidence="4" id="KW-1185">Reference proteome</keyword>
<dbReference type="InterPro" id="IPR001976">
    <property type="entry name" value="Ribosomal_eS24"/>
</dbReference>
<dbReference type="InParanoid" id="A0A804UJ60"/>
<reference evidence="3" key="2">
    <citation type="submission" date="2019-07" db="EMBL/GenBank/DDBJ databases">
        <authorList>
            <person name="Seetharam A."/>
            <person name="Woodhouse M."/>
            <person name="Cannon E."/>
        </authorList>
    </citation>
    <scope>NUCLEOTIDE SEQUENCE [LARGE SCALE GENOMIC DNA]</scope>
    <source>
        <strain evidence="3">cv. B73</strain>
    </source>
</reference>
<dbReference type="PANTHER" id="PTHR10496">
    <property type="entry name" value="40S RIBOSOMAL PROTEIN S24"/>
    <property type="match status" value="1"/>
</dbReference>
<proteinExistence type="evidence at protein level"/>
<name>A0A804UJ60_MAIZE</name>
<keyword evidence="1" id="KW-0689">Ribosomal protein</keyword>
<dbReference type="GO" id="GO:1990904">
    <property type="term" value="C:ribonucleoprotein complex"/>
    <property type="evidence" value="ECO:0007669"/>
    <property type="project" value="UniProtKB-KW"/>
</dbReference>
<evidence type="ECO:0000256" key="2">
    <source>
        <dbReference type="ARBA" id="ARBA00023274"/>
    </source>
</evidence>
<evidence type="ECO:0000313" key="3">
    <source>
        <dbReference type="EnsemblPlants" id="Zm00001eb380710_P001"/>
    </source>
</evidence>
<keyword evidence="2" id="KW-0687">Ribonucleoprotein</keyword>
<dbReference type="GO" id="GO:0005840">
    <property type="term" value="C:ribosome"/>
    <property type="evidence" value="ECO:0007669"/>
    <property type="project" value="UniProtKB-KW"/>
</dbReference>
<evidence type="ECO:0007829" key="5">
    <source>
        <dbReference type="PeptideAtlas" id="A0A804UJ60"/>
    </source>
</evidence>
<dbReference type="Proteomes" id="UP000007305">
    <property type="component" value="Chromosome 9"/>
</dbReference>
<reference evidence="3" key="3">
    <citation type="submission" date="2021-05" db="UniProtKB">
        <authorList>
            <consortium name="EnsemblPlants"/>
        </authorList>
    </citation>
    <scope>IDENTIFICATION</scope>
    <source>
        <strain evidence="3">cv. B73</strain>
    </source>
</reference>
<dbReference type="AlphaFoldDB" id="A0A804UJ60"/>
<organism evidence="3 4">
    <name type="scientific">Zea mays</name>
    <name type="common">Maize</name>
    <dbReference type="NCBI Taxonomy" id="4577"/>
    <lineage>
        <taxon>Eukaryota</taxon>
        <taxon>Viridiplantae</taxon>
        <taxon>Streptophyta</taxon>
        <taxon>Embryophyta</taxon>
        <taxon>Tracheophyta</taxon>
        <taxon>Spermatophyta</taxon>
        <taxon>Magnoliopsida</taxon>
        <taxon>Liliopsida</taxon>
        <taxon>Poales</taxon>
        <taxon>Poaceae</taxon>
        <taxon>PACMAD clade</taxon>
        <taxon>Panicoideae</taxon>
        <taxon>Andropogonodae</taxon>
        <taxon>Andropogoneae</taxon>
        <taxon>Tripsacinae</taxon>
        <taxon>Zea</taxon>
    </lineage>
</organism>
<dbReference type="Gramene" id="Zm00001eb380710_T001">
    <property type="protein sequence ID" value="Zm00001eb380710_P001"/>
    <property type="gene ID" value="Zm00001eb380710"/>
</dbReference>
<accession>A0A804UJ60</accession>
<dbReference type="InterPro" id="IPR053709">
    <property type="entry name" value="eRP_eS24_sf"/>
</dbReference>